<organism evidence="1 2">
    <name type="scientific">Flavobacterium taihuense</name>
    <dbReference type="NCBI Taxonomy" id="2857508"/>
    <lineage>
        <taxon>Bacteria</taxon>
        <taxon>Pseudomonadati</taxon>
        <taxon>Bacteroidota</taxon>
        <taxon>Flavobacteriia</taxon>
        <taxon>Flavobacteriales</taxon>
        <taxon>Flavobacteriaceae</taxon>
        <taxon>Flavobacterium</taxon>
    </lineage>
</organism>
<gene>
    <name evidence="1" type="ORF">KZH69_07655</name>
</gene>
<name>A0ABS6XUJ5_9FLAO</name>
<sequence length="257" mass="29438">MAKVIAPFKLSGTLDDINFVNTPEGNFARMKREKFMTSKEFMANPIYDPIREQGKEMGYASRKSRIFRLLAVQFFKKSKDVSFAGRANKIILEILKEDSLNPKGKRTLEEGMKSPFLHEILLGFEGNKNKPLSKILMTGFEHLPEQATLKIADFIPKIHLDWPEEATHVNLALATANWDFANDNFDTCYSEEIICDKESEKQTILITSGIPKENHCLLTFLFIGFSKKERTKYILLHRRSNTVSIIACQMPDEPTKD</sequence>
<evidence type="ECO:0000313" key="1">
    <source>
        <dbReference type="EMBL" id="MBW4360358.1"/>
    </source>
</evidence>
<comment type="caution">
    <text evidence="1">The sequence shown here is derived from an EMBL/GenBank/DDBJ whole genome shotgun (WGS) entry which is preliminary data.</text>
</comment>
<proteinExistence type="predicted"/>
<protein>
    <submittedName>
        <fullName evidence="1">Uncharacterized protein</fullName>
    </submittedName>
</protein>
<evidence type="ECO:0000313" key="2">
    <source>
        <dbReference type="Proteomes" id="UP000812031"/>
    </source>
</evidence>
<reference evidence="1 2" key="1">
    <citation type="submission" date="2021-07" db="EMBL/GenBank/DDBJ databases">
        <title>Flavobacterium sp. nov. isolated from sediment on the Taihu Lake.</title>
        <authorList>
            <person name="Qu J.-H."/>
        </authorList>
    </citation>
    <scope>NUCLEOTIDE SEQUENCE [LARGE SCALE GENOMIC DNA]</scope>
    <source>
        <strain evidence="1 2">NAS39</strain>
    </source>
</reference>
<keyword evidence="2" id="KW-1185">Reference proteome</keyword>
<dbReference type="RefSeq" id="WP_219316842.1">
    <property type="nucleotide sequence ID" value="NZ_JAHWYN010000005.1"/>
</dbReference>
<dbReference type="EMBL" id="JAHWYN010000005">
    <property type="protein sequence ID" value="MBW4360358.1"/>
    <property type="molecule type" value="Genomic_DNA"/>
</dbReference>
<accession>A0ABS6XUJ5</accession>
<dbReference type="Proteomes" id="UP000812031">
    <property type="component" value="Unassembled WGS sequence"/>
</dbReference>